<protein>
    <submittedName>
        <fullName evidence="2">Uncharacterized protein</fullName>
    </submittedName>
</protein>
<evidence type="ECO:0000313" key="2">
    <source>
        <dbReference type="EMBL" id="NMP30079.1"/>
    </source>
</evidence>
<dbReference type="RefSeq" id="WP_169073424.1">
    <property type="nucleotide sequence ID" value="NZ_JABBXH010000001.1"/>
</dbReference>
<feature type="signal peptide" evidence="1">
    <location>
        <begin position="1"/>
        <end position="23"/>
    </location>
</feature>
<evidence type="ECO:0000313" key="3">
    <source>
        <dbReference type="Proteomes" id="UP000568664"/>
    </source>
</evidence>
<accession>A0A7Y0Q4L1</accession>
<dbReference type="AlphaFoldDB" id="A0A7Y0Q4L1"/>
<evidence type="ECO:0000256" key="1">
    <source>
        <dbReference type="SAM" id="SignalP"/>
    </source>
</evidence>
<proteinExistence type="predicted"/>
<feature type="chain" id="PRO_5031207439" evidence="1">
    <location>
        <begin position="24"/>
        <end position="485"/>
    </location>
</feature>
<dbReference type="PROSITE" id="PS51257">
    <property type="entry name" value="PROKAR_LIPOPROTEIN"/>
    <property type="match status" value="1"/>
</dbReference>
<organism evidence="2 3">
    <name type="scientific">Thalassotalea algicola</name>
    <dbReference type="NCBI Taxonomy" id="2716224"/>
    <lineage>
        <taxon>Bacteria</taxon>
        <taxon>Pseudomonadati</taxon>
        <taxon>Pseudomonadota</taxon>
        <taxon>Gammaproteobacteria</taxon>
        <taxon>Alteromonadales</taxon>
        <taxon>Colwelliaceae</taxon>
        <taxon>Thalassotalea</taxon>
    </lineage>
</organism>
<reference evidence="2 3" key="1">
    <citation type="submission" date="2020-04" db="EMBL/GenBank/DDBJ databases">
        <title>Thalassotalea sp. M1531, isolated from the surface of marine red alga.</title>
        <authorList>
            <person name="Pang L."/>
            <person name="Lu D.-C."/>
        </authorList>
    </citation>
    <scope>NUCLEOTIDE SEQUENCE [LARGE SCALE GENOMIC DNA]</scope>
    <source>
        <strain evidence="2 3">M1531</strain>
    </source>
</reference>
<keyword evidence="1" id="KW-0732">Signal</keyword>
<sequence>MNKSLTVLLILTLQACVSTEQQAEIDNHTNIVVLKYYPECEYKILGTVTGRSGASEADHNYNENMLFKRTTSFRNAKGTPELAVKQAKERAAKLGADAVAIIDYRATQQRLKLGKGRAVNAEKHTMRVQAIKLCDDATVKINAKNDKPVKYNEHGQRNHGKVFTSTVSFNMHKVDKKKDAQSKGLISENIDINGDVLGMPLGISKKALINQLGVPSAIITVKTHQQALLYGRKHLFFVNQDIVVGYEHTSWFLPPHISNRVSYHDDFDEADITIANELAMENSLQQVVEKLKLIAPKLRGNAITIQNQSHITLLTFIRKRDLYDNVNNYQLNGISVYQRGFQPFNWHKLLAEQPIVPYLDLNKSLLDNKSVIDKSDVIAKLGMPTATIKKSALKDTWVYGEELIIDFLRDGLVKFTLETTNSKYTRQNCTQCLYLGQLKREIPVQYVTTHGQRKMTLESNGFSYLVAFSEGKSPKIDDIKVFLTP</sequence>
<comment type="caution">
    <text evidence="2">The sequence shown here is derived from an EMBL/GenBank/DDBJ whole genome shotgun (WGS) entry which is preliminary data.</text>
</comment>
<keyword evidence="3" id="KW-1185">Reference proteome</keyword>
<dbReference type="EMBL" id="JABBXH010000001">
    <property type="protein sequence ID" value="NMP30079.1"/>
    <property type="molecule type" value="Genomic_DNA"/>
</dbReference>
<dbReference type="Proteomes" id="UP000568664">
    <property type="component" value="Unassembled WGS sequence"/>
</dbReference>
<name>A0A7Y0Q4L1_9GAMM</name>
<gene>
    <name evidence="2" type="ORF">HII17_00770</name>
</gene>